<protein>
    <submittedName>
        <fullName evidence="1">Uncharacterized protein</fullName>
    </submittedName>
</protein>
<name>A0A0H5Q3Y8_9ZZZZ</name>
<evidence type="ECO:0000313" key="1">
    <source>
        <dbReference type="EMBL" id="CRY96120.1"/>
    </source>
</evidence>
<sequence>MARIEIRIVDEAKEAWEGKAADAGLSLSDLIRHAVEGTEPMKRNRVDVDPVLLRQLAQIGNNLNQLARWANRDKRKVEALAVIARLIEIDRELSDLRQSIEGSAGAN</sequence>
<dbReference type="InterPro" id="IPR053842">
    <property type="entry name" value="NikA-like"/>
</dbReference>
<proteinExistence type="predicted"/>
<reference evidence="1" key="1">
    <citation type="submission" date="2015-06" db="EMBL/GenBank/DDBJ databases">
        <authorList>
            <person name="Joergensen T."/>
        </authorList>
    </citation>
    <scope>NUCLEOTIDE SEQUENCE</scope>
    <source>
        <plasmid evidence="1">pRGFK0934</plasmid>
    </source>
</reference>
<dbReference type="AlphaFoldDB" id="A0A0H5Q3Y8"/>
<dbReference type="Pfam" id="PF21983">
    <property type="entry name" value="NikA-like"/>
    <property type="match status" value="1"/>
</dbReference>
<geneLocation type="plasmid" evidence="1">
    <name>pRGFK0934</name>
</geneLocation>
<accession>A0A0H5Q3Y8</accession>
<organism evidence="1">
    <name type="scientific">uncultured prokaryote</name>
    <dbReference type="NCBI Taxonomy" id="198431"/>
    <lineage>
        <taxon>unclassified sequences</taxon>
        <taxon>environmental samples</taxon>
    </lineage>
</organism>
<reference evidence="1" key="2">
    <citation type="submission" date="2015-07" db="EMBL/GenBank/DDBJ databases">
        <title>Plasmids, circular viruses and viroids from rat gut.</title>
        <authorList>
            <person name="Jorgensen T.J."/>
            <person name="Hansen M.A."/>
            <person name="Xu Z."/>
            <person name="Tabak M.A."/>
            <person name="Sorensen S.J."/>
            <person name="Hansen L.H."/>
        </authorList>
    </citation>
    <scope>NUCLEOTIDE SEQUENCE</scope>
    <source>
        <plasmid evidence="1">pRGFK0934</plasmid>
    </source>
</reference>
<keyword evidence="1" id="KW-0614">Plasmid</keyword>
<dbReference type="EMBL" id="LN853533">
    <property type="protein sequence ID" value="CRY96120.1"/>
    <property type="molecule type" value="Genomic_DNA"/>
</dbReference>